<dbReference type="Pfam" id="PF07690">
    <property type="entry name" value="MFS_1"/>
    <property type="match status" value="1"/>
</dbReference>
<evidence type="ECO:0000313" key="3">
    <source>
        <dbReference type="EMBL" id="GAI60391.1"/>
    </source>
</evidence>
<keyword evidence="1" id="KW-1133">Transmembrane helix</keyword>
<dbReference type="GO" id="GO:0005886">
    <property type="term" value="C:plasma membrane"/>
    <property type="evidence" value="ECO:0007669"/>
    <property type="project" value="TreeGrafter"/>
</dbReference>
<organism evidence="3">
    <name type="scientific">marine sediment metagenome</name>
    <dbReference type="NCBI Taxonomy" id="412755"/>
    <lineage>
        <taxon>unclassified sequences</taxon>
        <taxon>metagenomes</taxon>
        <taxon>ecological metagenomes</taxon>
    </lineage>
</organism>
<protein>
    <recommendedName>
        <fullName evidence="2">Major facilitator superfamily (MFS) profile domain-containing protein</fullName>
    </recommendedName>
</protein>
<feature type="non-terminal residue" evidence="3">
    <location>
        <position position="154"/>
    </location>
</feature>
<dbReference type="Gene3D" id="1.20.1250.20">
    <property type="entry name" value="MFS general substrate transporter like domains"/>
    <property type="match status" value="1"/>
</dbReference>
<dbReference type="PROSITE" id="PS50850">
    <property type="entry name" value="MFS"/>
    <property type="match status" value="1"/>
</dbReference>
<dbReference type="SUPFAM" id="SSF103473">
    <property type="entry name" value="MFS general substrate transporter"/>
    <property type="match status" value="1"/>
</dbReference>
<evidence type="ECO:0000256" key="1">
    <source>
        <dbReference type="SAM" id="Phobius"/>
    </source>
</evidence>
<evidence type="ECO:0000259" key="2">
    <source>
        <dbReference type="PROSITE" id="PS50850"/>
    </source>
</evidence>
<accession>X1QZX0</accession>
<feature type="transmembrane region" description="Helical" evidence="1">
    <location>
        <begin position="73"/>
        <end position="93"/>
    </location>
</feature>
<reference evidence="3" key="1">
    <citation type="journal article" date="2014" name="Front. Microbiol.">
        <title>High frequency of phylogenetically diverse reductive dehalogenase-homologous genes in deep subseafloor sedimentary metagenomes.</title>
        <authorList>
            <person name="Kawai M."/>
            <person name="Futagami T."/>
            <person name="Toyoda A."/>
            <person name="Takaki Y."/>
            <person name="Nishi S."/>
            <person name="Hori S."/>
            <person name="Arai W."/>
            <person name="Tsubouchi T."/>
            <person name="Morono Y."/>
            <person name="Uchiyama I."/>
            <person name="Ito T."/>
            <person name="Fujiyama A."/>
            <person name="Inagaki F."/>
            <person name="Takami H."/>
        </authorList>
    </citation>
    <scope>NUCLEOTIDE SEQUENCE</scope>
    <source>
        <strain evidence="3">Expedition CK06-06</strain>
    </source>
</reference>
<proteinExistence type="predicted"/>
<dbReference type="AlphaFoldDB" id="X1QZX0"/>
<dbReference type="InterPro" id="IPR036259">
    <property type="entry name" value="MFS_trans_sf"/>
</dbReference>
<name>X1QZX0_9ZZZZ</name>
<dbReference type="PANTHER" id="PTHR43129">
    <property type="entry name" value="FOSMIDOMYCIN RESISTANCE PROTEIN"/>
    <property type="match status" value="1"/>
</dbReference>
<dbReference type="InterPro" id="IPR020846">
    <property type="entry name" value="MFS_dom"/>
</dbReference>
<feature type="domain" description="Major facilitator superfamily (MFS) profile" evidence="2">
    <location>
        <begin position="11"/>
        <end position="154"/>
    </location>
</feature>
<dbReference type="InterPro" id="IPR011701">
    <property type="entry name" value="MFS"/>
</dbReference>
<comment type="caution">
    <text evidence="3">The sequence shown here is derived from an EMBL/GenBank/DDBJ whole genome shotgun (WGS) entry which is preliminary data.</text>
</comment>
<gene>
    <name evidence="3" type="ORF">S12H4_09963</name>
</gene>
<sequence length="154" mass="16601">MEDNKKFQIGNVSTITLAHLIHDTYTAFLAPILPLIIEKFSISLSLAGLLSVIQRIPSLLNPFIGILADKMKVRYFVIFAPAITTISMSLIGIAPGYTILAILLFVSGISSTLFHVPSPVMIKRVSGSRLGKGMSFFMLGGEIARTVGPLIIVA</sequence>
<dbReference type="GO" id="GO:0022857">
    <property type="term" value="F:transmembrane transporter activity"/>
    <property type="evidence" value="ECO:0007669"/>
    <property type="project" value="InterPro"/>
</dbReference>
<dbReference type="EMBL" id="BARW01004154">
    <property type="protein sequence ID" value="GAI60391.1"/>
    <property type="molecule type" value="Genomic_DNA"/>
</dbReference>
<dbReference type="PANTHER" id="PTHR43129:SF1">
    <property type="entry name" value="FOSMIDOMYCIN RESISTANCE PROTEIN"/>
    <property type="match status" value="1"/>
</dbReference>
<keyword evidence="1" id="KW-0472">Membrane</keyword>
<feature type="transmembrane region" description="Helical" evidence="1">
    <location>
        <begin position="99"/>
        <end position="122"/>
    </location>
</feature>
<keyword evidence="1" id="KW-0812">Transmembrane</keyword>